<gene>
    <name evidence="2" type="ORF">NPIL_49501</name>
</gene>
<sequence length="80" mass="8907">YLKLRIFVNVQKLGFYSSKMFHRTLILLMIGVLIASAQVCPPDYCDDIECDPVSCSSGQEYNEEGTFCGCCPTCVTLLSK</sequence>
<proteinExistence type="predicted"/>
<evidence type="ECO:0000313" key="2">
    <source>
        <dbReference type="EMBL" id="GFT77761.1"/>
    </source>
</evidence>
<comment type="caution">
    <text evidence="2">The sequence shown here is derived from an EMBL/GenBank/DDBJ whole genome shotgun (WGS) entry which is preliminary data.</text>
</comment>
<dbReference type="Pfam" id="PF12190">
    <property type="entry name" value="amfpi-1"/>
    <property type="match status" value="1"/>
</dbReference>
<dbReference type="OrthoDB" id="6424717at2759"/>
<dbReference type="GO" id="GO:0030414">
    <property type="term" value="F:peptidase inhibitor activity"/>
    <property type="evidence" value="ECO:0007669"/>
    <property type="project" value="InterPro"/>
</dbReference>
<feature type="signal peptide" evidence="1">
    <location>
        <begin position="1"/>
        <end position="37"/>
    </location>
</feature>
<dbReference type="Proteomes" id="UP000887013">
    <property type="component" value="Unassembled WGS sequence"/>
</dbReference>
<name>A0A8X6PRF9_NEPPI</name>
<organism evidence="2 3">
    <name type="scientific">Nephila pilipes</name>
    <name type="common">Giant wood spider</name>
    <name type="synonym">Nephila maculata</name>
    <dbReference type="NCBI Taxonomy" id="299642"/>
    <lineage>
        <taxon>Eukaryota</taxon>
        <taxon>Metazoa</taxon>
        <taxon>Ecdysozoa</taxon>
        <taxon>Arthropoda</taxon>
        <taxon>Chelicerata</taxon>
        <taxon>Arachnida</taxon>
        <taxon>Araneae</taxon>
        <taxon>Araneomorphae</taxon>
        <taxon>Entelegynae</taxon>
        <taxon>Araneoidea</taxon>
        <taxon>Nephilidae</taxon>
        <taxon>Nephila</taxon>
    </lineage>
</organism>
<reference evidence="2" key="1">
    <citation type="submission" date="2020-08" db="EMBL/GenBank/DDBJ databases">
        <title>Multicomponent nature underlies the extraordinary mechanical properties of spider dragline silk.</title>
        <authorList>
            <person name="Kono N."/>
            <person name="Nakamura H."/>
            <person name="Mori M."/>
            <person name="Yoshida Y."/>
            <person name="Ohtoshi R."/>
            <person name="Malay A.D."/>
            <person name="Moran D.A.P."/>
            <person name="Tomita M."/>
            <person name="Numata K."/>
            <person name="Arakawa K."/>
        </authorList>
    </citation>
    <scope>NUCLEOTIDE SEQUENCE</scope>
</reference>
<dbReference type="AlphaFoldDB" id="A0A8X6PRF9"/>
<evidence type="ECO:0000256" key="1">
    <source>
        <dbReference type="SAM" id="SignalP"/>
    </source>
</evidence>
<dbReference type="InterPro" id="IPR053741">
    <property type="entry name" value="Ser_Fungal_Prot_Inhib_sf"/>
</dbReference>
<feature type="chain" id="PRO_5036454521" evidence="1">
    <location>
        <begin position="38"/>
        <end position="80"/>
    </location>
</feature>
<accession>A0A8X6PRF9</accession>
<protein>
    <submittedName>
        <fullName evidence="2">U35-Nephitoxin-Nsp1a_1</fullName>
    </submittedName>
</protein>
<dbReference type="EMBL" id="BMAW01118002">
    <property type="protein sequence ID" value="GFT77761.1"/>
    <property type="molecule type" value="Genomic_DNA"/>
</dbReference>
<evidence type="ECO:0000313" key="3">
    <source>
        <dbReference type="Proteomes" id="UP000887013"/>
    </source>
</evidence>
<keyword evidence="1" id="KW-0732">Signal</keyword>
<keyword evidence="3" id="KW-1185">Reference proteome</keyword>
<dbReference type="Gene3D" id="2.10.80.20">
    <property type="match status" value="1"/>
</dbReference>
<dbReference type="InterPro" id="IPR021066">
    <property type="entry name" value="FPI1"/>
</dbReference>
<feature type="non-terminal residue" evidence="2">
    <location>
        <position position="80"/>
    </location>
</feature>